<dbReference type="SUPFAM" id="SSF47072">
    <property type="entry name" value="Cysteine alpha-hairpin motif"/>
    <property type="match status" value="1"/>
</dbReference>
<reference evidence="3 4" key="1">
    <citation type="journal article" date="2017" name="Plant Biotechnol. J.">
        <title>A comprehensive draft genome sequence for lupin (Lupinus angustifolius), an emerging health food: insights into plant-microbe interactions and legume evolution.</title>
        <authorList>
            <person name="Hane J.K."/>
            <person name="Ming Y."/>
            <person name="Kamphuis L.G."/>
            <person name="Nelson M.N."/>
            <person name="Garg G."/>
            <person name="Atkins C.A."/>
            <person name="Bayer P.E."/>
            <person name="Bravo A."/>
            <person name="Bringans S."/>
            <person name="Cannon S."/>
            <person name="Edwards D."/>
            <person name="Foley R."/>
            <person name="Gao L.L."/>
            <person name="Harrison M.J."/>
            <person name="Huang W."/>
            <person name="Hurgobin B."/>
            <person name="Li S."/>
            <person name="Liu C.W."/>
            <person name="McGrath A."/>
            <person name="Morahan G."/>
            <person name="Murray J."/>
            <person name="Weller J."/>
            <person name="Jian J."/>
            <person name="Singh K.B."/>
        </authorList>
    </citation>
    <scope>NUCLEOTIDE SEQUENCE [LARGE SCALE GENOMIC DNA]</scope>
    <source>
        <strain evidence="4">cv. Tanjil</strain>
        <tissue evidence="3">Whole plant</tissue>
    </source>
</reference>
<dbReference type="OrthoDB" id="70030at2759"/>
<evidence type="ECO:0000313" key="4">
    <source>
        <dbReference type="Proteomes" id="UP000188354"/>
    </source>
</evidence>
<keyword evidence="1" id="KW-0175">Coiled coil</keyword>
<dbReference type="PANTHER" id="PTHR47587">
    <property type="entry name" value="OS05G0103500 PROTEIN"/>
    <property type="match status" value="1"/>
</dbReference>
<dbReference type="KEGG" id="lang:109349117"/>
<evidence type="ECO:0000256" key="1">
    <source>
        <dbReference type="SAM" id="Coils"/>
    </source>
</evidence>
<organism evidence="3 4">
    <name type="scientific">Lupinus angustifolius</name>
    <name type="common">Narrow-leaved blue lupine</name>
    <dbReference type="NCBI Taxonomy" id="3871"/>
    <lineage>
        <taxon>Eukaryota</taxon>
        <taxon>Viridiplantae</taxon>
        <taxon>Streptophyta</taxon>
        <taxon>Embryophyta</taxon>
        <taxon>Tracheophyta</taxon>
        <taxon>Spermatophyta</taxon>
        <taxon>Magnoliopsida</taxon>
        <taxon>eudicotyledons</taxon>
        <taxon>Gunneridae</taxon>
        <taxon>Pentapetalae</taxon>
        <taxon>rosids</taxon>
        <taxon>fabids</taxon>
        <taxon>Fabales</taxon>
        <taxon>Fabaceae</taxon>
        <taxon>Papilionoideae</taxon>
        <taxon>50 kb inversion clade</taxon>
        <taxon>genistoids sensu lato</taxon>
        <taxon>core genistoids</taxon>
        <taxon>Genisteae</taxon>
        <taxon>Lupinus</taxon>
    </lineage>
</organism>
<gene>
    <name evidence="3" type="ORF">TanjilG_16019</name>
</gene>
<feature type="coiled-coil region" evidence="1">
    <location>
        <begin position="85"/>
        <end position="123"/>
    </location>
</feature>
<dbReference type="InterPro" id="IPR009069">
    <property type="entry name" value="Cys_alpha_HP_mot_SF"/>
</dbReference>
<feature type="region of interest" description="Disordered" evidence="2">
    <location>
        <begin position="19"/>
        <end position="66"/>
    </location>
</feature>
<dbReference type="AlphaFoldDB" id="A0A4P1RH63"/>
<dbReference type="Proteomes" id="UP000188354">
    <property type="component" value="Chromosome LG06"/>
</dbReference>
<accession>A0A4P1RH63</accession>
<dbReference type="PANTHER" id="PTHR47587:SF2">
    <property type="entry name" value="OS05G0103500 PROTEIN"/>
    <property type="match status" value="1"/>
</dbReference>
<feature type="compositionally biased region" description="Basic residues" evidence="2">
    <location>
        <begin position="23"/>
        <end position="33"/>
    </location>
</feature>
<dbReference type="Gramene" id="OIW10647">
    <property type="protein sequence ID" value="OIW10647"/>
    <property type="gene ID" value="TanjilG_16019"/>
</dbReference>
<keyword evidence="4" id="KW-1185">Reference proteome</keyword>
<dbReference type="STRING" id="3871.A0A4P1RH63"/>
<evidence type="ECO:0000313" key="3">
    <source>
        <dbReference type="EMBL" id="OIW10647.1"/>
    </source>
</evidence>
<feature type="compositionally biased region" description="Polar residues" evidence="2">
    <location>
        <begin position="39"/>
        <end position="48"/>
    </location>
</feature>
<evidence type="ECO:0000256" key="2">
    <source>
        <dbReference type="SAM" id="MobiDB-lite"/>
    </source>
</evidence>
<proteinExistence type="predicted"/>
<dbReference type="EMBL" id="CM007366">
    <property type="protein sequence ID" value="OIW10647.1"/>
    <property type="molecule type" value="Genomic_DNA"/>
</dbReference>
<name>A0A4P1RH63_LUPAN</name>
<sequence>MGEFTIQISNELVNQLVDDAVPKKKTRRTRRKVAREPKNPQSDSSQKQILDGSGKPEIAAAPGWPVQPSLFLPPTLPVQPAHSELENIRSVLRESEKVVERLKTQEENMLQEVTQKAKDLRDKEYKLPNPKPEPCMDEKVASLTCYKEHIKDPLKCASFVTNFADCLRRFRGVADK</sequence>
<protein>
    <submittedName>
        <fullName evidence="3">Uncharacterized protein</fullName>
    </submittedName>
</protein>